<organism evidence="1 2">
    <name type="scientific">Hypocrea jecorina (strain ATCC 56765 / BCRC 32924 / NRRL 11460 / Rut C-30)</name>
    <name type="common">Trichoderma reesei</name>
    <dbReference type="NCBI Taxonomy" id="1344414"/>
    <lineage>
        <taxon>Eukaryota</taxon>
        <taxon>Fungi</taxon>
        <taxon>Dikarya</taxon>
        <taxon>Ascomycota</taxon>
        <taxon>Pezizomycotina</taxon>
        <taxon>Sordariomycetes</taxon>
        <taxon>Hypocreomycetidae</taxon>
        <taxon>Hypocreales</taxon>
        <taxon>Hypocreaceae</taxon>
        <taxon>Trichoderma</taxon>
    </lineage>
</organism>
<reference evidence="2" key="1">
    <citation type="journal article" date="2013" name="Ind. Biotechnol.">
        <title>Comparative genomics analysis of Trichoderma reesei strains.</title>
        <authorList>
            <person name="Koike H."/>
            <person name="Aerts A."/>
            <person name="LaButti K."/>
            <person name="Grigoriev I.V."/>
            <person name="Baker S.E."/>
        </authorList>
    </citation>
    <scope>NUCLEOTIDE SEQUENCE [LARGE SCALE GENOMIC DNA]</scope>
    <source>
        <strain evidence="2">ATCC 56765 / BCRC 32924 / NRRL 11460 / Rut C-30</strain>
    </source>
</reference>
<proteinExistence type="predicted"/>
<dbReference type="Proteomes" id="UP000024376">
    <property type="component" value="Unassembled WGS sequence"/>
</dbReference>
<dbReference type="OrthoDB" id="5206208at2759"/>
<accession>A0A024SBQ2</accession>
<name>A0A024SBQ2_HYPJR</name>
<dbReference type="HOGENOM" id="CLU_048919_0_0_1"/>
<evidence type="ECO:0008006" key="3">
    <source>
        <dbReference type="Google" id="ProtNLM"/>
    </source>
</evidence>
<evidence type="ECO:0000313" key="2">
    <source>
        <dbReference type="Proteomes" id="UP000024376"/>
    </source>
</evidence>
<dbReference type="AlphaFoldDB" id="A0A024SBQ2"/>
<evidence type="ECO:0000313" key="1">
    <source>
        <dbReference type="EMBL" id="ETS01627.1"/>
    </source>
</evidence>
<gene>
    <name evidence="1" type="ORF">M419DRAFT_81096</name>
</gene>
<sequence>MKLSLGLTDALKGPYLARDFVRASLEIRGPAFQKSPRISAKLAGAMIVSYPTQINAASPGQITNVLFEQSKTIEYRDLQCKEDPSTGESIYTTPVEFQFPAGDCHCDKAKKCQLPPTMDVVEQGMRVRVKYTLSVTVGRSVLGPMTKSKSVAMEVPFSCNPSVSKLPRSAFVLSVPMVEKPGHIAQLHSLTQDQERADGSCPLYNPKSVPSIKIEVILAQPAVLIRGQPTPVRIVIHTPTDLIEAGDVYLRNISMDLKSSVTTSTGALPRTLTQRNRGLSMAGAVKIDSELFELDTGAWGNFFVLNTKPTTESCVLKLSHVMEIVAGISVGLGSDVKYAGAAYEVIVMEPPPAYESTTKSDCISNGE</sequence>
<protein>
    <recommendedName>
        <fullName evidence="3">Arrestin C-terminal-like domain-containing protein</fullName>
    </recommendedName>
</protein>
<dbReference type="KEGG" id="trr:M419DRAFT_81096"/>
<dbReference type="EMBL" id="KI911148">
    <property type="protein sequence ID" value="ETS01627.1"/>
    <property type="molecule type" value="Genomic_DNA"/>
</dbReference>